<feature type="compositionally biased region" description="Polar residues" evidence="13">
    <location>
        <begin position="261"/>
        <end position="278"/>
    </location>
</feature>
<comment type="similarity">
    <text evidence="4">Belongs to the peptidase M67C family.</text>
</comment>
<dbReference type="PANTHER" id="PTHR12947">
    <property type="entry name" value="AMSH-LIKE PROTEASE"/>
    <property type="match status" value="1"/>
</dbReference>
<evidence type="ECO:0000256" key="7">
    <source>
        <dbReference type="ARBA" id="ARBA00022723"/>
    </source>
</evidence>
<dbReference type="Proteomes" id="UP001058974">
    <property type="component" value="Chromosome 1"/>
</dbReference>
<dbReference type="GO" id="GO:0016020">
    <property type="term" value="C:membrane"/>
    <property type="evidence" value="ECO:0007669"/>
    <property type="project" value="UniProtKB-SubCell"/>
</dbReference>
<gene>
    <name evidence="15" type="ORF">KIW84_010964</name>
</gene>
<dbReference type="FunFam" id="3.40.140.10:FF:000024">
    <property type="entry name" value="AMSH-like ubiquitin thioesterase 3"/>
    <property type="match status" value="1"/>
</dbReference>
<name>A0A9D5BC08_PEA</name>
<dbReference type="Gene3D" id="1.20.58.80">
    <property type="entry name" value="Phosphotransferase system, lactose/cellobiose-type IIA subunit"/>
    <property type="match status" value="1"/>
</dbReference>
<dbReference type="SUPFAM" id="SSF102712">
    <property type="entry name" value="JAB1/MPN domain"/>
    <property type="match status" value="1"/>
</dbReference>
<dbReference type="InterPro" id="IPR015063">
    <property type="entry name" value="USP8_dimer"/>
</dbReference>
<dbReference type="FunFam" id="1.20.58.80:FF:000020">
    <property type="entry name" value="AMSH-like ubiquitin thioesterase 3"/>
    <property type="match status" value="1"/>
</dbReference>
<dbReference type="Gramene" id="PSAT_LOCUS6896_t1">
    <property type="protein sequence ID" value="CAL5186569.1"/>
    <property type="gene ID" value="PSAT_LOCUS6896"/>
</dbReference>
<evidence type="ECO:0000256" key="13">
    <source>
        <dbReference type="SAM" id="MobiDB-lite"/>
    </source>
</evidence>
<keyword evidence="8" id="KW-0833">Ubl conjugation pathway</keyword>
<dbReference type="GO" id="GO:0005768">
    <property type="term" value="C:endosome"/>
    <property type="evidence" value="ECO:0007669"/>
    <property type="project" value="TreeGrafter"/>
</dbReference>
<dbReference type="Gramene" id="Psat1g036960.1">
    <property type="protein sequence ID" value="Psat1g036960.1.cds"/>
    <property type="gene ID" value="Psat1g036960"/>
</dbReference>
<dbReference type="PANTHER" id="PTHR12947:SF14">
    <property type="entry name" value="AMSH-LIKE UBIQUITIN THIOESTERASE"/>
    <property type="match status" value="1"/>
</dbReference>
<comment type="subcellular location">
    <subcellularLocation>
        <location evidence="3">Cytoplasm</location>
    </subcellularLocation>
    <subcellularLocation>
        <location evidence="2">Membrane</location>
        <topology evidence="2">Peripheral membrane protein</topology>
    </subcellularLocation>
</comment>
<dbReference type="GO" id="GO:0046872">
    <property type="term" value="F:metal ion binding"/>
    <property type="evidence" value="ECO:0007669"/>
    <property type="project" value="UniProtKB-KW"/>
</dbReference>
<keyword evidence="9" id="KW-0378">Hydrolase</keyword>
<evidence type="ECO:0000256" key="4">
    <source>
        <dbReference type="ARBA" id="ARBA00010981"/>
    </source>
</evidence>
<dbReference type="GO" id="GO:0140492">
    <property type="term" value="F:metal-dependent deubiquitinase activity"/>
    <property type="evidence" value="ECO:0007669"/>
    <property type="project" value="InterPro"/>
</dbReference>
<keyword evidence="6" id="KW-0645">Protease</keyword>
<reference evidence="15 16" key="1">
    <citation type="journal article" date="2022" name="Nat. Genet.">
        <title>Improved pea reference genome and pan-genome highlight genomic features and evolutionary characteristics.</title>
        <authorList>
            <person name="Yang T."/>
            <person name="Liu R."/>
            <person name="Luo Y."/>
            <person name="Hu S."/>
            <person name="Wang D."/>
            <person name="Wang C."/>
            <person name="Pandey M.K."/>
            <person name="Ge S."/>
            <person name="Xu Q."/>
            <person name="Li N."/>
            <person name="Li G."/>
            <person name="Huang Y."/>
            <person name="Saxena R.K."/>
            <person name="Ji Y."/>
            <person name="Li M."/>
            <person name="Yan X."/>
            <person name="He Y."/>
            <person name="Liu Y."/>
            <person name="Wang X."/>
            <person name="Xiang C."/>
            <person name="Varshney R.K."/>
            <person name="Ding H."/>
            <person name="Gao S."/>
            <person name="Zong X."/>
        </authorList>
    </citation>
    <scope>NUCLEOTIDE SEQUENCE [LARGE SCALE GENOMIC DNA]</scope>
    <source>
        <strain evidence="15 16">cv. Zhongwan 6</strain>
    </source>
</reference>
<sequence length="517" mass="57966">MRSSSSTTANSGTINIAASAQKLDVDNRIALRFYYRIADNILRQADIFRAEKNIIDLYVMLLRFSSLASETIPRHREYRSSPQTKKQSLKKRLLISLNELEKLKPLAQQKINELNSRNAHRQNGQGDFHSNNSVDFSSVQKQTLASNGQIKPVRATAREFAYQGSSGQHFSYVKPAEEQVRRLSLTLPPPKEETLSRHSILGPNGLNGQWRSPTIDTGVRYPSNIDLSPVELPSLQHHLEDVSLRNKDNSIAELHKLDLNSIPTESEDSQPQRTQESPSLISFEAIEETSAQIEIIRQPSPPPVLAEVHDLVPSMSPHINEAGCKAEIPSSDSSVHAESPLQLHISTALMESFMNLAKSNTKKNLETCGVLAGLLKNRKFYITALIIPKQESTSDSCQTTNEEEIFEVQDRRSLFPLGWIHTHPTQSCFMSSIDVHTHYSYQIMLPESVAIVMAPTDSSRKHGIFRLTTPGGMSVIKQCDQRGFHPHNQPPDGGPIYDTCTDVYMNPDLKFEVIDLR</sequence>
<feature type="region of interest" description="Disordered" evidence="13">
    <location>
        <begin position="258"/>
        <end position="278"/>
    </location>
</feature>
<evidence type="ECO:0000256" key="1">
    <source>
        <dbReference type="ARBA" id="ARBA00001947"/>
    </source>
</evidence>
<comment type="cofactor">
    <cofactor evidence="1">
        <name>Zn(2+)</name>
        <dbReference type="ChEBI" id="CHEBI:29105"/>
    </cofactor>
</comment>
<dbReference type="GO" id="GO:0070536">
    <property type="term" value="P:protein K63-linked deubiquitination"/>
    <property type="evidence" value="ECO:0007669"/>
    <property type="project" value="InterPro"/>
</dbReference>
<dbReference type="GO" id="GO:0006508">
    <property type="term" value="P:proteolysis"/>
    <property type="evidence" value="ECO:0007669"/>
    <property type="project" value="UniProtKB-KW"/>
</dbReference>
<dbReference type="CDD" id="cd08066">
    <property type="entry name" value="MPN_AMSH_like"/>
    <property type="match status" value="1"/>
</dbReference>
<evidence type="ECO:0000256" key="10">
    <source>
        <dbReference type="ARBA" id="ARBA00022833"/>
    </source>
</evidence>
<organism evidence="15 16">
    <name type="scientific">Pisum sativum</name>
    <name type="common">Garden pea</name>
    <name type="synonym">Lathyrus oleraceus</name>
    <dbReference type="NCBI Taxonomy" id="3888"/>
    <lineage>
        <taxon>Eukaryota</taxon>
        <taxon>Viridiplantae</taxon>
        <taxon>Streptophyta</taxon>
        <taxon>Embryophyta</taxon>
        <taxon>Tracheophyta</taxon>
        <taxon>Spermatophyta</taxon>
        <taxon>Magnoliopsida</taxon>
        <taxon>eudicotyledons</taxon>
        <taxon>Gunneridae</taxon>
        <taxon>Pentapetalae</taxon>
        <taxon>rosids</taxon>
        <taxon>fabids</taxon>
        <taxon>Fabales</taxon>
        <taxon>Fabaceae</taxon>
        <taxon>Papilionoideae</taxon>
        <taxon>50 kb inversion clade</taxon>
        <taxon>NPAAA clade</taxon>
        <taxon>Hologalegina</taxon>
        <taxon>IRL clade</taxon>
        <taxon>Fabeae</taxon>
        <taxon>Lathyrus</taxon>
    </lineage>
</organism>
<keyword evidence="11" id="KW-0482">Metalloprotease</keyword>
<keyword evidence="12" id="KW-0472">Membrane</keyword>
<evidence type="ECO:0000313" key="15">
    <source>
        <dbReference type="EMBL" id="KAI5441713.1"/>
    </source>
</evidence>
<accession>A0A9D5BC08</accession>
<keyword evidence="7" id="KW-0479">Metal-binding</keyword>
<keyword evidence="5" id="KW-0963">Cytoplasm</keyword>
<evidence type="ECO:0000256" key="2">
    <source>
        <dbReference type="ARBA" id="ARBA00004170"/>
    </source>
</evidence>
<dbReference type="InterPro" id="IPR037518">
    <property type="entry name" value="MPN"/>
</dbReference>
<dbReference type="PROSITE" id="PS50249">
    <property type="entry name" value="MPN"/>
    <property type="match status" value="1"/>
</dbReference>
<dbReference type="EMBL" id="JAMSHJ010000001">
    <property type="protein sequence ID" value="KAI5441713.1"/>
    <property type="molecule type" value="Genomic_DNA"/>
</dbReference>
<dbReference type="GO" id="GO:0061578">
    <property type="term" value="F:K63-linked deubiquitinase activity"/>
    <property type="evidence" value="ECO:0007669"/>
    <property type="project" value="InterPro"/>
</dbReference>
<keyword evidence="16" id="KW-1185">Reference proteome</keyword>
<dbReference type="Pfam" id="PF08969">
    <property type="entry name" value="USP8_dimer"/>
    <property type="match status" value="1"/>
</dbReference>
<dbReference type="InterPro" id="IPR000555">
    <property type="entry name" value="JAMM/MPN+_dom"/>
</dbReference>
<evidence type="ECO:0000259" key="14">
    <source>
        <dbReference type="PROSITE" id="PS50249"/>
    </source>
</evidence>
<dbReference type="Gramene" id="Psat01G0096400-T1">
    <property type="protein sequence ID" value="KAI5441713.1"/>
    <property type="gene ID" value="KIW84_010964"/>
</dbReference>
<dbReference type="AlphaFoldDB" id="A0A9D5BC08"/>
<feature type="domain" description="MPN" evidence="14">
    <location>
        <begin position="342"/>
        <end position="473"/>
    </location>
</feature>
<evidence type="ECO:0000313" key="16">
    <source>
        <dbReference type="Proteomes" id="UP001058974"/>
    </source>
</evidence>
<comment type="caution">
    <text evidence="15">The sequence shown here is derived from an EMBL/GenBank/DDBJ whole genome shotgun (WGS) entry which is preliminary data.</text>
</comment>
<evidence type="ECO:0000256" key="12">
    <source>
        <dbReference type="ARBA" id="ARBA00023136"/>
    </source>
</evidence>
<dbReference type="SMART" id="SM00232">
    <property type="entry name" value="JAB_MPN"/>
    <property type="match status" value="1"/>
</dbReference>
<evidence type="ECO:0000256" key="9">
    <source>
        <dbReference type="ARBA" id="ARBA00022801"/>
    </source>
</evidence>
<dbReference type="Pfam" id="PF01398">
    <property type="entry name" value="JAB"/>
    <property type="match status" value="1"/>
</dbReference>
<evidence type="ECO:0000256" key="6">
    <source>
        <dbReference type="ARBA" id="ARBA00022670"/>
    </source>
</evidence>
<feature type="region of interest" description="Disordered" evidence="13">
    <location>
        <begin position="189"/>
        <end position="211"/>
    </location>
</feature>
<dbReference type="GO" id="GO:0071108">
    <property type="term" value="P:protein K48-linked deubiquitination"/>
    <property type="evidence" value="ECO:0007669"/>
    <property type="project" value="TreeGrafter"/>
</dbReference>
<evidence type="ECO:0000256" key="5">
    <source>
        <dbReference type="ARBA" id="ARBA00022490"/>
    </source>
</evidence>
<dbReference type="Gene3D" id="3.40.140.10">
    <property type="entry name" value="Cytidine Deaminase, domain 2"/>
    <property type="match status" value="1"/>
</dbReference>
<protein>
    <submittedName>
        <fullName evidence="15">AMSH-like ubiquitin thioesterase 1</fullName>
    </submittedName>
</protein>
<keyword evidence="10" id="KW-0862">Zinc</keyword>
<evidence type="ECO:0000256" key="8">
    <source>
        <dbReference type="ARBA" id="ARBA00022786"/>
    </source>
</evidence>
<evidence type="ECO:0000256" key="3">
    <source>
        <dbReference type="ARBA" id="ARBA00004496"/>
    </source>
</evidence>
<proteinExistence type="inferred from homology"/>
<dbReference type="OrthoDB" id="3640at2759"/>
<dbReference type="InterPro" id="IPR044098">
    <property type="entry name" value="STAMBP/STALP-like_MPN"/>
</dbReference>
<evidence type="ECO:0000256" key="11">
    <source>
        <dbReference type="ARBA" id="ARBA00023049"/>
    </source>
</evidence>